<comment type="caution">
    <text evidence="8">Lacks conserved residue(s) required for the propagation of feature annotation.</text>
</comment>
<dbReference type="PANTHER" id="PTHR20208:SF10">
    <property type="entry name" value="STRUCTURE-SPECIFIC ENDONUCLEASE SUBUNIT SLX1"/>
    <property type="match status" value="1"/>
</dbReference>
<feature type="region of interest" description="Disordered" evidence="9">
    <location>
        <begin position="293"/>
        <end position="459"/>
    </location>
</feature>
<dbReference type="InterPro" id="IPR013083">
    <property type="entry name" value="Znf_RING/FYVE/PHD"/>
</dbReference>
<proteinExistence type="inferred from homology"/>
<feature type="region of interest" description="Disordered" evidence="9">
    <location>
        <begin position="493"/>
        <end position="516"/>
    </location>
</feature>
<keyword evidence="5 8" id="KW-0233">DNA recombination</keyword>
<evidence type="ECO:0000313" key="12">
    <source>
        <dbReference type="Proteomes" id="UP001383192"/>
    </source>
</evidence>
<dbReference type="FunFam" id="3.40.1440.10:FF:000006">
    <property type="entry name" value="Structure-specific endonuclease subunit SLX1"/>
    <property type="match status" value="1"/>
</dbReference>
<comment type="caution">
    <text evidence="11">The sequence shown here is derived from an EMBL/GenBank/DDBJ whole genome shotgun (WGS) entry which is preliminary data.</text>
</comment>
<dbReference type="PROSITE" id="PS50164">
    <property type="entry name" value="GIY_YIG"/>
    <property type="match status" value="1"/>
</dbReference>
<organism evidence="11 12">
    <name type="scientific">Paramarasmius palmivorus</name>
    <dbReference type="NCBI Taxonomy" id="297713"/>
    <lineage>
        <taxon>Eukaryota</taxon>
        <taxon>Fungi</taxon>
        <taxon>Dikarya</taxon>
        <taxon>Basidiomycota</taxon>
        <taxon>Agaricomycotina</taxon>
        <taxon>Agaricomycetes</taxon>
        <taxon>Agaricomycetidae</taxon>
        <taxon>Agaricales</taxon>
        <taxon>Marasmiineae</taxon>
        <taxon>Marasmiaceae</taxon>
        <taxon>Paramarasmius</taxon>
    </lineage>
</organism>
<evidence type="ECO:0000256" key="7">
    <source>
        <dbReference type="ARBA" id="ARBA00023242"/>
    </source>
</evidence>
<keyword evidence="7 8" id="KW-0539">Nucleus</keyword>
<keyword evidence="12" id="KW-1185">Reference proteome</keyword>
<dbReference type="Gene3D" id="3.40.1440.10">
    <property type="entry name" value="GIY-YIG endonuclease"/>
    <property type="match status" value="1"/>
</dbReference>
<dbReference type="PANTHER" id="PTHR20208">
    <property type="entry name" value="STRUCTURE-SPECIFIC ENDONUCLEASE SUBUNIT SLX1"/>
    <property type="match status" value="1"/>
</dbReference>
<accession>A0AAW0D6A0</accession>
<feature type="compositionally biased region" description="Low complexity" evidence="9">
    <location>
        <begin position="495"/>
        <end position="516"/>
    </location>
</feature>
<dbReference type="Pfam" id="PF01541">
    <property type="entry name" value="GIY-YIG"/>
    <property type="match status" value="1"/>
</dbReference>
<dbReference type="CDD" id="cd10455">
    <property type="entry name" value="GIY-YIG_SLX1"/>
    <property type="match status" value="1"/>
</dbReference>
<dbReference type="GO" id="GO:0033557">
    <property type="term" value="C:Slx1-Slx4 complex"/>
    <property type="evidence" value="ECO:0007669"/>
    <property type="project" value="UniProtKB-UniRule"/>
</dbReference>
<dbReference type="GO" id="GO:0000724">
    <property type="term" value="P:double-strand break repair via homologous recombination"/>
    <property type="evidence" value="ECO:0007669"/>
    <property type="project" value="TreeGrafter"/>
</dbReference>
<evidence type="ECO:0000256" key="9">
    <source>
        <dbReference type="SAM" id="MobiDB-lite"/>
    </source>
</evidence>
<dbReference type="GO" id="GO:0017108">
    <property type="term" value="F:5'-flap endonuclease activity"/>
    <property type="evidence" value="ECO:0007669"/>
    <property type="project" value="InterPro"/>
</dbReference>
<reference evidence="11 12" key="1">
    <citation type="submission" date="2024-01" db="EMBL/GenBank/DDBJ databases">
        <title>A draft genome for a cacao thread blight-causing isolate of Paramarasmius palmivorus.</title>
        <authorList>
            <person name="Baruah I.K."/>
            <person name="Bukari Y."/>
            <person name="Amoako-Attah I."/>
            <person name="Meinhardt L.W."/>
            <person name="Bailey B.A."/>
            <person name="Cohen S.P."/>
        </authorList>
    </citation>
    <scope>NUCLEOTIDE SEQUENCE [LARGE SCALE GENOMIC DNA]</scope>
    <source>
        <strain evidence="11 12">GH-12</strain>
    </source>
</reference>
<name>A0AAW0D6A0_9AGAR</name>
<keyword evidence="3 8" id="KW-0227">DNA damage</keyword>
<dbReference type="InterPro" id="IPR050381">
    <property type="entry name" value="SLX1_endonuclease"/>
</dbReference>
<comment type="cofactor">
    <cofactor evidence="8">
        <name>a divalent metal cation</name>
        <dbReference type="ChEBI" id="CHEBI:60240"/>
    </cofactor>
</comment>
<dbReference type="GO" id="GO:0008821">
    <property type="term" value="F:crossover junction DNA endonuclease activity"/>
    <property type="evidence" value="ECO:0007669"/>
    <property type="project" value="TreeGrafter"/>
</dbReference>
<evidence type="ECO:0000256" key="3">
    <source>
        <dbReference type="ARBA" id="ARBA00022763"/>
    </source>
</evidence>
<evidence type="ECO:0000256" key="2">
    <source>
        <dbReference type="ARBA" id="ARBA00022759"/>
    </source>
</evidence>
<keyword evidence="2 8" id="KW-0255">Endonuclease</keyword>
<dbReference type="AlphaFoldDB" id="A0AAW0D6A0"/>
<keyword evidence="6 8" id="KW-0234">DNA repair</keyword>
<keyword evidence="4 8" id="KW-0378">Hydrolase</keyword>
<dbReference type="HAMAP" id="MF_03100">
    <property type="entry name" value="Endonuc_su_Slx1"/>
    <property type="match status" value="1"/>
</dbReference>
<dbReference type="InterPro" id="IPR027520">
    <property type="entry name" value="Slx1"/>
</dbReference>
<evidence type="ECO:0000256" key="5">
    <source>
        <dbReference type="ARBA" id="ARBA00023172"/>
    </source>
</evidence>
<evidence type="ECO:0000313" key="11">
    <source>
        <dbReference type="EMBL" id="KAK7045732.1"/>
    </source>
</evidence>
<gene>
    <name evidence="11" type="primary">SLX1</name>
    <name evidence="11" type="ORF">VNI00_007565</name>
</gene>
<evidence type="ECO:0000259" key="10">
    <source>
        <dbReference type="PROSITE" id="PS50164"/>
    </source>
</evidence>
<sequence>MPLTRKPRSGTRSSLLSHTFPRFYACYLLKSIQTPTSKANYIGSTPDPPRRIRQHNGELTQGAFKTRSKRPWVMQMIVHGFPSKLAALQFEWAWQHPHKSRHIRDADGNKIFAASGRHLKQNIEILRHMVSNHPYNTWPLHLKIFTAEAQRIWENIVNPQSRKGRKKTAPSVNPLPLPQGFTVSVELEGVDGKSGLAGSGRNKAIDVKDDLFTAALLEKNADIAASKPHQCTVCKEDITDYAAAFLSQIPSSSKELPMIPRGGTCPGCSTYVLWGDIVKGLYRRAADGVSAATEEEEVDEANGQMFVSDTDDGVTSPGTSPKKKSKARRGSMSSSEGEVFDFTAVDHVSSASEDDEQTPMKARISTPRTTKAKAQRTPKPRVMPEATKKRNSRSSSGESFNFEDVDNMSFSDDEPPKRKRGRPLAAKTTARTPLFQKKRGAGATDVPRSPRKLHQVSATHADVRDLYDMATSEEDVPVESAALRAFSNEERLTRSMSHLSVSSPSMSPNPVMDISD</sequence>
<feature type="compositionally biased region" description="Basic residues" evidence="9">
    <location>
        <begin position="370"/>
        <end position="379"/>
    </location>
</feature>
<comment type="function">
    <text evidence="8">Catalytic subunit of the SLX1-SLX4 structure-specific endonuclease that resolves DNA secondary structures generated during DNA repair and recombination. Has endonuclease activity towards branched DNA substrates, introducing single-strand cuts in duplex DNA close to junctions with ss-DNA.</text>
</comment>
<dbReference type="EMBL" id="JAYKXP010000024">
    <property type="protein sequence ID" value="KAK7045732.1"/>
    <property type="molecule type" value="Genomic_DNA"/>
</dbReference>
<comment type="similarity">
    <text evidence="8">Belongs to the SLX1 family.</text>
</comment>
<dbReference type="InterPro" id="IPR000305">
    <property type="entry name" value="GIY-YIG_endonuc"/>
</dbReference>
<evidence type="ECO:0000256" key="1">
    <source>
        <dbReference type="ARBA" id="ARBA00022722"/>
    </source>
</evidence>
<evidence type="ECO:0000256" key="4">
    <source>
        <dbReference type="ARBA" id="ARBA00022801"/>
    </source>
</evidence>
<dbReference type="Proteomes" id="UP001383192">
    <property type="component" value="Unassembled WGS sequence"/>
</dbReference>
<protein>
    <submittedName>
        <fullName evidence="11">Slx4p interacting protein</fullName>
    </submittedName>
</protein>
<feature type="domain" description="GIY-YIG" evidence="10">
    <location>
        <begin position="22"/>
        <end position="104"/>
    </location>
</feature>
<comment type="subunit">
    <text evidence="8">Forms a heterodimer with SLX4.</text>
</comment>
<comment type="subcellular location">
    <subcellularLocation>
        <location evidence="8">Nucleus</location>
    </subcellularLocation>
</comment>
<dbReference type="InterPro" id="IPR035901">
    <property type="entry name" value="GIY-YIG_endonuc_sf"/>
</dbReference>
<keyword evidence="1 8" id="KW-0540">Nuclease</keyword>
<evidence type="ECO:0000256" key="8">
    <source>
        <dbReference type="HAMAP-Rule" id="MF_03100"/>
    </source>
</evidence>
<evidence type="ECO:0000256" key="6">
    <source>
        <dbReference type="ARBA" id="ARBA00023204"/>
    </source>
</evidence>
<dbReference type="Gene3D" id="3.30.40.10">
    <property type="entry name" value="Zinc/RING finger domain, C3HC4 (zinc finger)"/>
    <property type="match status" value="1"/>
</dbReference>
<dbReference type="SUPFAM" id="SSF82771">
    <property type="entry name" value="GIY-YIG endonuclease"/>
    <property type="match status" value="1"/>
</dbReference>